<name>A0A561WPG9_ACTTI</name>
<dbReference type="Proteomes" id="UP000320239">
    <property type="component" value="Unassembled WGS sequence"/>
</dbReference>
<dbReference type="InterPro" id="IPR050807">
    <property type="entry name" value="TransReg_Diox_bact_type"/>
</dbReference>
<dbReference type="PROSITE" id="PS50943">
    <property type="entry name" value="HTH_CROC1"/>
    <property type="match status" value="1"/>
</dbReference>
<feature type="domain" description="HTH cro/C1-type" evidence="2">
    <location>
        <begin position="13"/>
        <end position="67"/>
    </location>
</feature>
<dbReference type="GO" id="GO:0005829">
    <property type="term" value="C:cytosol"/>
    <property type="evidence" value="ECO:0007669"/>
    <property type="project" value="TreeGrafter"/>
</dbReference>
<dbReference type="CDD" id="cd02209">
    <property type="entry name" value="cupin_XRE_C"/>
    <property type="match status" value="1"/>
</dbReference>
<dbReference type="InterPro" id="IPR011051">
    <property type="entry name" value="RmlC_Cupin_sf"/>
</dbReference>
<evidence type="ECO:0000313" key="4">
    <source>
        <dbReference type="Proteomes" id="UP000320239"/>
    </source>
</evidence>
<organism evidence="3 4">
    <name type="scientific">Actinoplanes teichomyceticus</name>
    <dbReference type="NCBI Taxonomy" id="1867"/>
    <lineage>
        <taxon>Bacteria</taxon>
        <taxon>Bacillati</taxon>
        <taxon>Actinomycetota</taxon>
        <taxon>Actinomycetes</taxon>
        <taxon>Micromonosporales</taxon>
        <taxon>Micromonosporaceae</taxon>
        <taxon>Actinoplanes</taxon>
    </lineage>
</organism>
<dbReference type="Pfam" id="PF07883">
    <property type="entry name" value="Cupin_2"/>
    <property type="match status" value="1"/>
</dbReference>
<dbReference type="EMBL" id="VIWY01000001">
    <property type="protein sequence ID" value="TWG25733.1"/>
    <property type="molecule type" value="Genomic_DNA"/>
</dbReference>
<keyword evidence="1" id="KW-0238">DNA-binding</keyword>
<dbReference type="GO" id="GO:0003677">
    <property type="term" value="F:DNA binding"/>
    <property type="evidence" value="ECO:0007669"/>
    <property type="project" value="UniProtKB-KW"/>
</dbReference>
<gene>
    <name evidence="3" type="ORF">FHX34_101705</name>
</gene>
<dbReference type="Pfam" id="PF01381">
    <property type="entry name" value="HTH_3"/>
    <property type="match status" value="1"/>
</dbReference>
<dbReference type="SMART" id="SM00530">
    <property type="entry name" value="HTH_XRE"/>
    <property type="match status" value="1"/>
</dbReference>
<evidence type="ECO:0000259" key="2">
    <source>
        <dbReference type="PROSITE" id="PS50943"/>
    </source>
</evidence>
<dbReference type="OrthoDB" id="73827at2"/>
<dbReference type="CDD" id="cd00093">
    <property type="entry name" value="HTH_XRE"/>
    <property type="match status" value="1"/>
</dbReference>
<dbReference type="SUPFAM" id="SSF51182">
    <property type="entry name" value="RmlC-like cupins"/>
    <property type="match status" value="1"/>
</dbReference>
<dbReference type="AlphaFoldDB" id="A0A561WPG9"/>
<comment type="caution">
    <text evidence="3">The sequence shown here is derived from an EMBL/GenBank/DDBJ whole genome shotgun (WGS) entry which is preliminary data.</text>
</comment>
<sequence length="189" mass="20312">MPDDLTEELAATLRAVRTERELTLNALATRSGVSRAMIAKIERGAAQPTAALLGRLAAALGITLSELFSRTEKDSRRLIRRADQAVWIDPETGYRRRSVSPPGGAAQLVEVELPPGASVACPADAFAPARHQIYVLDGRLRFREGDVVHDLDAGDCLELGPPAPGEYHNPAGQPCRYLVILSPGRGLRG</sequence>
<accession>A0A561WPG9</accession>
<dbReference type="Gene3D" id="2.60.120.10">
    <property type="entry name" value="Jelly Rolls"/>
    <property type="match status" value="1"/>
</dbReference>
<dbReference type="InterPro" id="IPR014710">
    <property type="entry name" value="RmlC-like_jellyroll"/>
</dbReference>
<dbReference type="PANTHER" id="PTHR46797:SF10">
    <property type="entry name" value="BLR1115 PROTEIN"/>
    <property type="match status" value="1"/>
</dbReference>
<evidence type="ECO:0000256" key="1">
    <source>
        <dbReference type="ARBA" id="ARBA00023125"/>
    </source>
</evidence>
<proteinExistence type="predicted"/>
<dbReference type="RefSeq" id="WP_122981207.1">
    <property type="nucleotide sequence ID" value="NZ_BOMX01000014.1"/>
</dbReference>
<dbReference type="GO" id="GO:0003700">
    <property type="term" value="F:DNA-binding transcription factor activity"/>
    <property type="evidence" value="ECO:0007669"/>
    <property type="project" value="TreeGrafter"/>
</dbReference>
<evidence type="ECO:0000313" key="3">
    <source>
        <dbReference type="EMBL" id="TWG25733.1"/>
    </source>
</evidence>
<protein>
    <submittedName>
        <fullName evidence="3">XRE family transcriptional regulator</fullName>
    </submittedName>
</protein>
<keyword evidence="4" id="KW-1185">Reference proteome</keyword>
<dbReference type="InterPro" id="IPR001387">
    <property type="entry name" value="Cro/C1-type_HTH"/>
</dbReference>
<dbReference type="InterPro" id="IPR010982">
    <property type="entry name" value="Lambda_DNA-bd_dom_sf"/>
</dbReference>
<dbReference type="SUPFAM" id="SSF47413">
    <property type="entry name" value="lambda repressor-like DNA-binding domains"/>
    <property type="match status" value="1"/>
</dbReference>
<dbReference type="Gene3D" id="1.10.260.40">
    <property type="entry name" value="lambda repressor-like DNA-binding domains"/>
    <property type="match status" value="1"/>
</dbReference>
<dbReference type="PANTHER" id="PTHR46797">
    <property type="entry name" value="HTH-TYPE TRANSCRIPTIONAL REGULATOR"/>
    <property type="match status" value="1"/>
</dbReference>
<dbReference type="InterPro" id="IPR013096">
    <property type="entry name" value="Cupin_2"/>
</dbReference>
<reference evidence="3 4" key="1">
    <citation type="submission" date="2019-06" db="EMBL/GenBank/DDBJ databases">
        <title>Sequencing the genomes of 1000 actinobacteria strains.</title>
        <authorList>
            <person name="Klenk H.-P."/>
        </authorList>
    </citation>
    <scope>NUCLEOTIDE SEQUENCE [LARGE SCALE GENOMIC DNA]</scope>
    <source>
        <strain evidence="3 4">DSM 43866</strain>
    </source>
</reference>